<sequence>MSARRSEDEKVEAYSRALIEAGRASGRANADLVQWEHARKFSPEVLETLSAMRDADDLDLIPKVARQYKHILDSEDKTVSVTVTTSVPMDDDLREKVRAKAEKDLKAPVYLVERVDPTILGGIVLEARGHRYDASVKAQLTNIRKTLASTFVGSDEHDR</sequence>
<proteinExistence type="inferred from homology"/>
<evidence type="ECO:0000256" key="2">
    <source>
        <dbReference type="ARBA" id="ARBA00022448"/>
    </source>
</evidence>
<keyword evidence="4 7" id="KW-0406">Ion transport</keyword>
<evidence type="ECO:0000256" key="5">
    <source>
        <dbReference type="ARBA" id="ARBA00023136"/>
    </source>
</evidence>
<dbReference type="GO" id="GO:0045259">
    <property type="term" value="C:proton-transporting ATP synthase complex"/>
    <property type="evidence" value="ECO:0007669"/>
    <property type="project" value="UniProtKB-KW"/>
</dbReference>
<dbReference type="SUPFAM" id="SSF160527">
    <property type="entry name" value="V-type ATPase subunit E-like"/>
    <property type="match status" value="1"/>
</dbReference>
<dbReference type="EMBL" id="VUND01000002">
    <property type="protein sequence ID" value="MST61052.1"/>
    <property type="molecule type" value="Genomic_DNA"/>
</dbReference>
<reference evidence="8 11" key="3">
    <citation type="submission" date="2019-08" db="EMBL/GenBank/DDBJ databases">
        <title>In-depth cultivation of the pig gut microbiome towards novel bacterial diversity and tailored functional studies.</title>
        <authorList>
            <person name="Wylensek D."/>
            <person name="Hitch T.C.A."/>
            <person name="Clavel T."/>
        </authorList>
    </citation>
    <scope>NUCLEOTIDE SEQUENCE [LARGE SCALE GENOMIC DNA]</scope>
    <source>
        <strain evidence="8 11">WB01_CNA04</strain>
    </source>
</reference>
<evidence type="ECO:0000256" key="7">
    <source>
        <dbReference type="HAMAP-Rule" id="MF_01416"/>
    </source>
</evidence>
<dbReference type="InterPro" id="IPR000711">
    <property type="entry name" value="ATPase_OSCP/dsu"/>
</dbReference>
<keyword evidence="7" id="KW-0139">CF(1)</keyword>
<reference evidence="10" key="1">
    <citation type="submission" date="2016-10" db="EMBL/GenBank/DDBJ databases">
        <authorList>
            <person name="Varghese N."/>
            <person name="Submissions S."/>
        </authorList>
    </citation>
    <scope>NUCLEOTIDE SEQUENCE [LARGE SCALE GENOMIC DNA]</scope>
    <source>
        <strain evidence="10">DSM 22619</strain>
    </source>
</reference>
<evidence type="ECO:0000313" key="10">
    <source>
        <dbReference type="Proteomes" id="UP000198528"/>
    </source>
</evidence>
<evidence type="ECO:0000256" key="6">
    <source>
        <dbReference type="ARBA" id="ARBA00023310"/>
    </source>
</evidence>
<dbReference type="AlphaFoldDB" id="A0A1G6K804"/>
<keyword evidence="10" id="KW-1185">Reference proteome</keyword>
<gene>
    <name evidence="7" type="primary">atpH</name>
    <name evidence="8" type="ORF">FYJ69_09125</name>
    <name evidence="9" type="ORF">SAMN04487824_10710</name>
</gene>
<dbReference type="STRING" id="604330.SAMN04489857_2044"/>
<dbReference type="PANTHER" id="PTHR11910">
    <property type="entry name" value="ATP SYNTHASE DELTA CHAIN"/>
    <property type="match status" value="1"/>
</dbReference>
<name>A0A1G6K804_9ACTN</name>
<evidence type="ECO:0000256" key="4">
    <source>
        <dbReference type="ARBA" id="ARBA00023065"/>
    </source>
</evidence>
<evidence type="ECO:0000256" key="1">
    <source>
        <dbReference type="ARBA" id="ARBA00004370"/>
    </source>
</evidence>
<accession>A0A1G6K804</accession>
<organism evidence="9 10">
    <name type="scientific">Parafannyhessea umbonata</name>
    <dbReference type="NCBI Taxonomy" id="604330"/>
    <lineage>
        <taxon>Bacteria</taxon>
        <taxon>Bacillati</taxon>
        <taxon>Actinomycetota</taxon>
        <taxon>Coriobacteriia</taxon>
        <taxon>Coriobacteriales</taxon>
        <taxon>Atopobiaceae</taxon>
        <taxon>Parafannyhessea</taxon>
    </lineage>
</organism>
<evidence type="ECO:0000256" key="3">
    <source>
        <dbReference type="ARBA" id="ARBA00022781"/>
    </source>
</evidence>
<comment type="subcellular location">
    <subcellularLocation>
        <location evidence="7">Cell membrane</location>
        <topology evidence="7">Peripheral membrane protein</topology>
    </subcellularLocation>
    <subcellularLocation>
        <location evidence="1">Membrane</location>
    </subcellularLocation>
</comment>
<evidence type="ECO:0000313" key="8">
    <source>
        <dbReference type="EMBL" id="MST61052.1"/>
    </source>
</evidence>
<comment type="function">
    <text evidence="7">F(1)F(0) ATP synthase produces ATP from ADP in the presence of a proton or sodium gradient. F-type ATPases consist of two structural domains, F(1) containing the extramembraneous catalytic core and F(0) containing the membrane proton channel, linked together by a central stalk and a peripheral stalk. During catalysis, ATP synthesis in the catalytic domain of F(1) is coupled via a rotary mechanism of the central stalk subunits to proton translocation.</text>
</comment>
<dbReference type="HAMAP" id="MF_01416">
    <property type="entry name" value="ATP_synth_delta_bact"/>
    <property type="match status" value="1"/>
</dbReference>
<evidence type="ECO:0000313" key="11">
    <source>
        <dbReference type="Proteomes" id="UP000434342"/>
    </source>
</evidence>
<dbReference type="EMBL" id="FMZL01000007">
    <property type="protein sequence ID" value="SDC27140.1"/>
    <property type="molecule type" value="Genomic_DNA"/>
</dbReference>
<dbReference type="GO" id="GO:0046933">
    <property type="term" value="F:proton-transporting ATP synthase activity, rotational mechanism"/>
    <property type="evidence" value="ECO:0007669"/>
    <property type="project" value="UniProtKB-UniRule"/>
</dbReference>
<comment type="similarity">
    <text evidence="7">Belongs to the ATPase delta chain family.</text>
</comment>
<dbReference type="Pfam" id="PF00213">
    <property type="entry name" value="OSCP"/>
    <property type="match status" value="1"/>
</dbReference>
<dbReference type="Proteomes" id="UP000434342">
    <property type="component" value="Unassembled WGS sequence"/>
</dbReference>
<keyword evidence="6 7" id="KW-0066">ATP synthesis</keyword>
<reference evidence="9" key="2">
    <citation type="submission" date="2016-10" db="EMBL/GenBank/DDBJ databases">
        <authorList>
            <person name="de Groot N.N."/>
        </authorList>
    </citation>
    <scope>NUCLEOTIDE SEQUENCE [LARGE SCALE GENOMIC DNA]</scope>
    <source>
        <strain evidence="9">DSM 22619</strain>
    </source>
</reference>
<dbReference type="RefSeq" id="WP_090845993.1">
    <property type="nucleotide sequence ID" value="NZ_DBFONV010000063.1"/>
</dbReference>
<protein>
    <recommendedName>
        <fullName evidence="7">ATP synthase subunit delta</fullName>
    </recommendedName>
    <alternativeName>
        <fullName evidence="7">ATP synthase F(1) sector subunit delta</fullName>
    </alternativeName>
    <alternativeName>
        <fullName evidence="7">F-type ATPase subunit delta</fullName>
        <shortName evidence="7">F-ATPase subunit delta</shortName>
    </alternativeName>
</protein>
<keyword evidence="7" id="KW-1003">Cell membrane</keyword>
<keyword evidence="5 7" id="KW-0472">Membrane</keyword>
<keyword evidence="3 7" id="KW-0375">Hydrogen ion transport</keyword>
<dbReference type="GO" id="GO:0005886">
    <property type="term" value="C:plasma membrane"/>
    <property type="evidence" value="ECO:0007669"/>
    <property type="project" value="UniProtKB-SubCell"/>
</dbReference>
<comment type="function">
    <text evidence="7">This protein is part of the stalk that links CF(0) to CF(1). It either transmits conformational changes from CF(0) to CF(1) or is implicated in proton conduction.</text>
</comment>
<evidence type="ECO:0000313" key="9">
    <source>
        <dbReference type="EMBL" id="SDC27140.1"/>
    </source>
</evidence>
<keyword evidence="2 7" id="KW-0813">Transport</keyword>
<dbReference type="Proteomes" id="UP000198528">
    <property type="component" value="Unassembled WGS sequence"/>
</dbReference>